<organism evidence="2 3">
    <name type="scientific">Trichoderma gamsii</name>
    <dbReference type="NCBI Taxonomy" id="398673"/>
    <lineage>
        <taxon>Eukaryota</taxon>
        <taxon>Fungi</taxon>
        <taxon>Dikarya</taxon>
        <taxon>Ascomycota</taxon>
        <taxon>Pezizomycotina</taxon>
        <taxon>Sordariomycetes</taxon>
        <taxon>Hypocreomycetidae</taxon>
        <taxon>Hypocreales</taxon>
        <taxon>Hypocreaceae</taxon>
        <taxon>Trichoderma</taxon>
    </lineage>
</organism>
<feature type="compositionally biased region" description="Basic and acidic residues" evidence="1">
    <location>
        <begin position="115"/>
        <end position="132"/>
    </location>
</feature>
<reference evidence="2 3" key="1">
    <citation type="journal article" date="2016" name="Genome Announc.">
        <title>Draft Whole-Genome Sequence of Trichoderma gamsii T6085, a Promising Biocontrol Agent of Fusarium Head Blight on Wheat.</title>
        <authorList>
            <person name="Baroncelli R."/>
            <person name="Zapparata A."/>
            <person name="Piaggeschi G."/>
            <person name="Sarrocco S."/>
            <person name="Vannacci G."/>
        </authorList>
    </citation>
    <scope>NUCLEOTIDE SEQUENCE [LARGE SCALE GENOMIC DNA]</scope>
    <source>
        <strain evidence="2 3">T6085</strain>
    </source>
</reference>
<feature type="region of interest" description="Disordered" evidence="1">
    <location>
        <begin position="26"/>
        <end position="132"/>
    </location>
</feature>
<feature type="compositionally biased region" description="Basic and acidic residues" evidence="1">
    <location>
        <begin position="85"/>
        <end position="98"/>
    </location>
</feature>
<dbReference type="RefSeq" id="XP_018657737.2">
    <property type="nucleotide sequence ID" value="XM_018809070.2"/>
</dbReference>
<dbReference type="GeneID" id="29989153"/>
<protein>
    <submittedName>
        <fullName evidence="2">Glucose-repressible protein</fullName>
    </submittedName>
</protein>
<dbReference type="Pfam" id="PF11034">
    <property type="entry name" value="Grg1"/>
    <property type="match status" value="1"/>
</dbReference>
<dbReference type="AlphaFoldDB" id="A0A2P5A138"/>
<dbReference type="PANTHER" id="PTHR38789">
    <property type="entry name" value="REPRESSIBLE PROTEIN GRG1, PUTATIVE (AFU_ORTHOLOGUE AFUA_5G14210)-RELATED"/>
    <property type="match status" value="1"/>
</dbReference>
<dbReference type="Proteomes" id="UP000054821">
    <property type="component" value="Unassembled WGS sequence"/>
</dbReference>
<gene>
    <name evidence="2" type="ORF">TGAM01_v200631</name>
</gene>
<accession>A0A2P5A138</accession>
<dbReference type="EMBL" id="JPDN02000002">
    <property type="protein sequence ID" value="PON30191.1"/>
    <property type="molecule type" value="Genomic_DNA"/>
</dbReference>
<name>A0A2P5A138_9HYPO</name>
<dbReference type="InterPro" id="IPR020100">
    <property type="entry name" value="Glc-repressible_Grg1"/>
</dbReference>
<sequence>MPCQSYSGHVARWPFRLSSGLYKLFHPPISQPNLSSSQSHQQPQIKTTHNSSNQTKPNQTNITMDSIKQGANFVSEKVQQATSGTEKEANKQVAKDSDASVGTRASAAKDALGNKVDESKHDAKGEAHKQAI</sequence>
<proteinExistence type="predicted"/>
<feature type="compositionally biased region" description="Polar residues" evidence="1">
    <location>
        <begin position="31"/>
        <end position="66"/>
    </location>
</feature>
<evidence type="ECO:0000313" key="2">
    <source>
        <dbReference type="EMBL" id="PON30191.1"/>
    </source>
</evidence>
<comment type="caution">
    <text evidence="2">The sequence shown here is derived from an EMBL/GenBank/DDBJ whole genome shotgun (WGS) entry which is preliminary data.</text>
</comment>
<dbReference type="PANTHER" id="PTHR38789:SF1">
    <property type="entry name" value="GLUCOSE-REPRESSIBLE GENE PROTEIN-RELATED"/>
    <property type="match status" value="1"/>
</dbReference>
<keyword evidence="3" id="KW-1185">Reference proteome</keyword>
<evidence type="ECO:0000256" key="1">
    <source>
        <dbReference type="SAM" id="MobiDB-lite"/>
    </source>
</evidence>
<evidence type="ECO:0000313" key="3">
    <source>
        <dbReference type="Proteomes" id="UP000054821"/>
    </source>
</evidence>